<feature type="chain" id="PRO_5003192235" description="GPI anchored protein" evidence="1">
    <location>
        <begin position="21"/>
        <end position="122"/>
    </location>
</feature>
<feature type="signal peptide" evidence="1">
    <location>
        <begin position="1"/>
        <end position="20"/>
    </location>
</feature>
<evidence type="ECO:0000313" key="2">
    <source>
        <dbReference type="EMBL" id="CBX96150.1"/>
    </source>
</evidence>
<dbReference type="OMA" id="MRSFHQI"/>
<dbReference type="OrthoDB" id="3787314at2759"/>
<organism evidence="3">
    <name type="scientific">Leptosphaeria maculans (strain JN3 / isolate v23.1.3 / race Av1-4-5-6-7-8)</name>
    <name type="common">Blackleg fungus</name>
    <name type="synonym">Phoma lingam</name>
    <dbReference type="NCBI Taxonomy" id="985895"/>
    <lineage>
        <taxon>Eukaryota</taxon>
        <taxon>Fungi</taxon>
        <taxon>Dikarya</taxon>
        <taxon>Ascomycota</taxon>
        <taxon>Pezizomycotina</taxon>
        <taxon>Dothideomycetes</taxon>
        <taxon>Pleosporomycetidae</taxon>
        <taxon>Pleosporales</taxon>
        <taxon>Pleosporineae</taxon>
        <taxon>Leptosphaeriaceae</taxon>
        <taxon>Plenodomus</taxon>
        <taxon>Plenodomus lingam/Leptosphaeria maculans species complex</taxon>
    </lineage>
</organism>
<keyword evidence="3" id="KW-1185">Reference proteome</keyword>
<name>E4ZXQ5_LEPMJ</name>
<evidence type="ECO:0008006" key="4">
    <source>
        <dbReference type="Google" id="ProtNLM"/>
    </source>
</evidence>
<reference evidence="3" key="1">
    <citation type="journal article" date="2011" name="Nat. Commun.">
        <title>Effector diversification within compartments of the Leptosphaeria maculans genome affected by Repeat-Induced Point mutations.</title>
        <authorList>
            <person name="Rouxel T."/>
            <person name="Grandaubert J."/>
            <person name="Hane J.K."/>
            <person name="Hoede C."/>
            <person name="van de Wouw A.P."/>
            <person name="Couloux A."/>
            <person name="Dominguez V."/>
            <person name="Anthouard V."/>
            <person name="Bally P."/>
            <person name="Bourras S."/>
            <person name="Cozijnsen A.J."/>
            <person name="Ciuffetti L.M."/>
            <person name="Degrave A."/>
            <person name="Dilmaghani A."/>
            <person name="Duret L."/>
            <person name="Fudal I."/>
            <person name="Goodwin S.B."/>
            <person name="Gout L."/>
            <person name="Glaser N."/>
            <person name="Linglin J."/>
            <person name="Kema G.H.J."/>
            <person name="Lapalu N."/>
            <person name="Lawrence C.B."/>
            <person name="May K."/>
            <person name="Meyer M."/>
            <person name="Ollivier B."/>
            <person name="Poulain J."/>
            <person name="Schoch C.L."/>
            <person name="Simon A."/>
            <person name="Spatafora J.W."/>
            <person name="Stachowiak A."/>
            <person name="Turgeon B.G."/>
            <person name="Tyler B.M."/>
            <person name="Vincent D."/>
            <person name="Weissenbach J."/>
            <person name="Amselem J."/>
            <person name="Quesneville H."/>
            <person name="Oliver R.P."/>
            <person name="Wincker P."/>
            <person name="Balesdent M.-H."/>
            <person name="Howlett B.J."/>
        </authorList>
    </citation>
    <scope>NUCLEOTIDE SEQUENCE [LARGE SCALE GENOMIC DNA]</scope>
    <source>
        <strain evidence="3">JN3 / isolate v23.1.3 / race Av1-4-5-6-7-8</strain>
    </source>
</reference>
<evidence type="ECO:0000313" key="3">
    <source>
        <dbReference type="Proteomes" id="UP000002668"/>
    </source>
</evidence>
<protein>
    <recommendedName>
        <fullName evidence="4">GPI anchored protein</fullName>
    </recommendedName>
</protein>
<dbReference type="HOGENOM" id="CLU_158152_0_0_1"/>
<evidence type="ECO:0000256" key="1">
    <source>
        <dbReference type="SAM" id="SignalP"/>
    </source>
</evidence>
<dbReference type="RefSeq" id="XP_003839629.1">
    <property type="nucleotide sequence ID" value="XM_003839581.1"/>
</dbReference>
<dbReference type="GeneID" id="13289929"/>
<gene>
    <name evidence="2" type="ORF">LEMA_P110690.1</name>
</gene>
<dbReference type="EMBL" id="FP929128">
    <property type="protein sequence ID" value="CBX96150.1"/>
    <property type="molecule type" value="Genomic_DNA"/>
</dbReference>
<dbReference type="eggNOG" id="ENOG502T5PR">
    <property type="taxonomic scope" value="Eukaryota"/>
</dbReference>
<proteinExistence type="predicted"/>
<accession>E4ZXQ5</accession>
<sequence>MRSFQNMLAVLFAFLVCALASSTPTSEEQYEATVYVTSTVYRVNTVTLSGTPPASIANQTSTIVAPEPTAVYPTYSAGNNSAVAPTGSNVVPSPPQFTGAASSLSANAMLAAFAAGLGYLVL</sequence>
<dbReference type="VEuPathDB" id="FungiDB:LEMA_P110690.1"/>
<dbReference type="AlphaFoldDB" id="E4ZXQ5"/>
<dbReference type="InParanoid" id="E4ZXQ5"/>
<keyword evidence="1" id="KW-0732">Signal</keyword>
<dbReference type="Proteomes" id="UP000002668">
    <property type="component" value="Genome"/>
</dbReference>